<name>A0A1F2P621_9EURY</name>
<dbReference type="Proteomes" id="UP000185779">
    <property type="component" value="Unassembled WGS sequence"/>
</dbReference>
<dbReference type="SUPFAM" id="SSF54862">
    <property type="entry name" value="4Fe-4S ferredoxins"/>
    <property type="match status" value="1"/>
</dbReference>
<evidence type="ECO:0000313" key="2">
    <source>
        <dbReference type="EMBL" id="OFV66442.1"/>
    </source>
</evidence>
<dbReference type="STRING" id="1839936.SBU_000409"/>
<evidence type="ECO:0000259" key="1">
    <source>
        <dbReference type="PROSITE" id="PS51379"/>
    </source>
</evidence>
<keyword evidence="3" id="KW-1185">Reference proteome</keyword>
<dbReference type="InterPro" id="IPR017896">
    <property type="entry name" value="4Fe4S_Fe-S-bd"/>
</dbReference>
<feature type="domain" description="4Fe-4S ferredoxin-type" evidence="1">
    <location>
        <begin position="14"/>
        <end position="44"/>
    </location>
</feature>
<gene>
    <name evidence="2" type="ORF">SBU_000409</name>
</gene>
<dbReference type="EMBL" id="LYOR01000002">
    <property type="protein sequence ID" value="OFV66442.1"/>
    <property type="molecule type" value="Genomic_DNA"/>
</dbReference>
<organism evidence="2 3">
    <name type="scientific">Candidatus Syntropharchaeum butanivorans</name>
    <dbReference type="NCBI Taxonomy" id="1839936"/>
    <lineage>
        <taxon>Archaea</taxon>
        <taxon>Methanobacteriati</taxon>
        <taxon>Methanobacteriota</taxon>
        <taxon>Stenosarchaea group</taxon>
        <taxon>Methanomicrobia</taxon>
        <taxon>Methanosarcinales</taxon>
        <taxon>ANME-2 cluster</taxon>
        <taxon>Candidatus Syntropharchaeum</taxon>
    </lineage>
</organism>
<accession>A0A1F2P621</accession>
<dbReference type="PROSITE" id="PS51379">
    <property type="entry name" value="4FE4S_FER_2"/>
    <property type="match status" value="1"/>
</dbReference>
<sequence length="72" mass="8382">MNCGKSVFEWTKDGPRVVQPYQCVVGCNTCANLCRGNAIRFPEIDEVREIYRREKIWEKVKEALKAEGKLNY</sequence>
<proteinExistence type="predicted"/>
<protein>
    <submittedName>
        <fullName evidence="2">4Fe-4S ferredoxin</fullName>
    </submittedName>
</protein>
<evidence type="ECO:0000313" key="3">
    <source>
        <dbReference type="Proteomes" id="UP000185779"/>
    </source>
</evidence>
<reference evidence="2" key="1">
    <citation type="submission" date="2016-05" db="EMBL/GenBank/DDBJ databases">
        <title>Microbial consortia oxidize butane by reversing methanogenesis.</title>
        <authorList>
            <person name="Laso-Perez R."/>
            <person name="Richter M."/>
            <person name="Wegener G."/>
            <person name="Musat F."/>
        </authorList>
    </citation>
    <scope>NUCLEOTIDE SEQUENCE [LARGE SCALE GENOMIC DNA]</scope>
    <source>
        <strain evidence="2">BOX1</strain>
    </source>
</reference>
<comment type="caution">
    <text evidence="2">The sequence shown here is derived from an EMBL/GenBank/DDBJ whole genome shotgun (WGS) entry which is preliminary data.</text>
</comment>
<dbReference type="AlphaFoldDB" id="A0A1F2P621"/>